<evidence type="ECO:0000256" key="18">
    <source>
        <dbReference type="SAM" id="MobiDB-lite"/>
    </source>
</evidence>
<dbReference type="FunFam" id="3.40.50.620:FF:000050">
    <property type="entry name" value="Isoleucyl-tRNA synthetase,cytoplasmic"/>
    <property type="match status" value="1"/>
</dbReference>
<evidence type="ECO:0000256" key="3">
    <source>
        <dbReference type="ARBA" id="ARBA00005594"/>
    </source>
</evidence>
<comment type="subcellular location">
    <subcellularLocation>
        <location evidence="2">Cytoplasm</location>
        <location evidence="2">Cytosol</location>
    </subcellularLocation>
</comment>
<comment type="similarity">
    <text evidence="3 17">Belongs to the class-I aminoacyl-tRNA synthetase family.</text>
</comment>
<dbReference type="GO" id="GO:0005829">
    <property type="term" value="C:cytosol"/>
    <property type="evidence" value="ECO:0007669"/>
    <property type="project" value="UniProtKB-SubCell"/>
</dbReference>
<dbReference type="Pfam" id="PF08264">
    <property type="entry name" value="Anticodon_1"/>
    <property type="match status" value="1"/>
</dbReference>
<evidence type="ECO:0000256" key="7">
    <source>
        <dbReference type="ARBA" id="ARBA00022598"/>
    </source>
</evidence>
<evidence type="ECO:0000256" key="14">
    <source>
        <dbReference type="ARBA" id="ARBA00048359"/>
    </source>
</evidence>
<evidence type="ECO:0000256" key="17">
    <source>
        <dbReference type="RuleBase" id="RU363035"/>
    </source>
</evidence>
<dbReference type="PANTHER" id="PTHR42780:SF1">
    <property type="entry name" value="ISOLEUCINE--TRNA LIGASE, CYTOPLASMIC"/>
    <property type="match status" value="1"/>
</dbReference>
<evidence type="ECO:0000259" key="19">
    <source>
        <dbReference type="Pfam" id="PF00133"/>
    </source>
</evidence>
<comment type="function">
    <text evidence="1">Catalyzes the specific attachment of an amino acid to its cognate tRNA in a 2 step reaction: the amino acid (AA) is first activated by ATP to form AA-AMP and then transferred to the acceptor end of the tRNA.</text>
</comment>
<keyword evidence="6" id="KW-0597">Phosphoprotein</keyword>
<dbReference type="SUPFAM" id="SSF50677">
    <property type="entry name" value="ValRS/IleRS/LeuRS editing domain"/>
    <property type="match status" value="1"/>
</dbReference>
<dbReference type="Pfam" id="PF00133">
    <property type="entry name" value="tRNA-synt_1"/>
    <property type="match status" value="1"/>
</dbReference>
<organism evidence="22 23">
    <name type="scientific">Penaeus vannamei</name>
    <name type="common">Whiteleg shrimp</name>
    <name type="synonym">Litopenaeus vannamei</name>
    <dbReference type="NCBI Taxonomy" id="6689"/>
    <lineage>
        <taxon>Eukaryota</taxon>
        <taxon>Metazoa</taxon>
        <taxon>Ecdysozoa</taxon>
        <taxon>Arthropoda</taxon>
        <taxon>Crustacea</taxon>
        <taxon>Multicrustacea</taxon>
        <taxon>Malacostraca</taxon>
        <taxon>Eumalacostraca</taxon>
        <taxon>Eucarida</taxon>
        <taxon>Decapoda</taxon>
        <taxon>Dendrobranchiata</taxon>
        <taxon>Penaeoidea</taxon>
        <taxon>Penaeidae</taxon>
        <taxon>Penaeus</taxon>
    </lineage>
</organism>
<reference evidence="22 23" key="1">
    <citation type="submission" date="2018-04" db="EMBL/GenBank/DDBJ databases">
        <authorList>
            <person name="Zhang X."/>
            <person name="Yuan J."/>
            <person name="Li F."/>
            <person name="Xiang J."/>
        </authorList>
    </citation>
    <scope>NUCLEOTIDE SEQUENCE [LARGE SCALE GENOMIC DNA]</scope>
    <source>
        <tissue evidence="22">Muscle</tissue>
    </source>
</reference>
<dbReference type="InterPro" id="IPR009008">
    <property type="entry name" value="Val/Leu/Ile-tRNA-synth_edit"/>
</dbReference>
<dbReference type="GO" id="GO:0002161">
    <property type="term" value="F:aminoacyl-tRNA deacylase activity"/>
    <property type="evidence" value="ECO:0007669"/>
    <property type="project" value="InterPro"/>
</dbReference>
<dbReference type="Gene3D" id="3.40.50.620">
    <property type="entry name" value="HUPs"/>
    <property type="match status" value="2"/>
</dbReference>
<dbReference type="FunFam" id="3.40.50.620:FF:000414">
    <property type="entry name" value="Isoleucine--tRNA ligase, cytoplasmic-like"/>
    <property type="match status" value="1"/>
</dbReference>
<dbReference type="PANTHER" id="PTHR42780">
    <property type="entry name" value="SOLEUCYL-TRNA SYNTHETASE"/>
    <property type="match status" value="1"/>
</dbReference>
<dbReference type="OrthoDB" id="1706657at2759"/>
<feature type="domain" description="Methionyl/Valyl/Leucyl/Isoleucyl-tRNA synthetase anticodon-binding" evidence="20">
    <location>
        <begin position="787"/>
        <end position="942"/>
    </location>
</feature>
<accession>A0A3R7NPF7</accession>
<dbReference type="GO" id="GO:0004822">
    <property type="term" value="F:isoleucine-tRNA ligase activity"/>
    <property type="evidence" value="ECO:0007669"/>
    <property type="project" value="UniProtKB-EC"/>
</dbReference>
<evidence type="ECO:0000256" key="10">
    <source>
        <dbReference type="ARBA" id="ARBA00022917"/>
    </source>
</evidence>
<dbReference type="InterPro" id="IPR002300">
    <property type="entry name" value="aa-tRNA-synth_Ia"/>
</dbReference>
<feature type="domain" description="Isoleucine--tRNA ligase cytoplasmic ubiquitin-like" evidence="21">
    <location>
        <begin position="1287"/>
        <end position="1362"/>
    </location>
</feature>
<keyword evidence="10 17" id="KW-0648">Protein biosynthesis</keyword>
<evidence type="ECO:0000256" key="1">
    <source>
        <dbReference type="ARBA" id="ARBA00003170"/>
    </source>
</evidence>
<dbReference type="EC" id="6.1.1.5" evidence="4"/>
<dbReference type="GO" id="GO:0000049">
    <property type="term" value="F:tRNA binding"/>
    <property type="evidence" value="ECO:0007669"/>
    <property type="project" value="InterPro"/>
</dbReference>
<dbReference type="CDD" id="cd07961">
    <property type="entry name" value="Anticodon_Ia_Ile_ABEc"/>
    <property type="match status" value="1"/>
</dbReference>
<sequence length="1362" mass="155212">MELSELFTGIKIFLQAFQSGPNFDFGGPGALQGRRPGPGPPEGLSAQPGRTLSACQDFYTKYHINKGMAYLGDERGGGVCVYAMSTMGDRLEPVPTVDKDSFQKEEENVMELWKKLDAFQTSLKQSKDRPKFTFYDGPPFATGLPHYGHILAGTIKDVVTRWAHQTGHHVERRFGWDTHGLPVEYEIDKTHNINGPEDVQKIGIKKYNELCRSIVTRYSEDWEQIITRMGRWIDFKNDYKTLYPWYMESIWWIFSQLYQKGLVYRGFKVMPFSTACSTPLSNFEAGQNYKDTQDPSVVVNFPILNEKDVLLVAWTTTPWTLPSNLALCVNPEMDYVKVQGKTKERTGKYILMEARLCQLFKNETEYEVLSKFKGKELEGIRYEPLFDYFKRKEAQGAFKVLCDGYVTSESGTGIVHQAPYFGEDDFRVCLSYNIISRDEAPICPVDDAGRFVLPVTDFAGVHVKQADPDIIKLIRSRGRLVKAESVNHSYPFCWRSDTPLIYRAVPSWFIRVEQMQEKLLASNDKTYWVPSFVKDKRFANWLRDARDWAVSRNRYWGTPIPLWVSEDFQEIVCISSIAELEKLSGEKIKDIHRDSIDHITIPSAKPGNPPLRRISEVFDCWFESGSMPYAQVHYPFENKRDFEDCFPADFIAEGIDQTRGWFYTLLVISTALFGKPPFKNLICNGLVLAEDGQKMSKRKKNYPDPMYMVDKYGADSLRLYLTNSPAVRGENLRFKEGDVLNLLKEVFIPWLNAYRFFVQQVERYEKEEGAQFQFEESVMGKSTNVMDRWILSFTQSLLAFVHKEMEAYRLYTVTPRLVKFVDNLTNWYVRFNRKRLKGETGKEDCLRALETLYSVLFCMVRVMAPFTPFITETMYQNLRRVLKPGTLGQGDTSSVHYLMVPQPMKKLICPEIETCVGILQNVVELGRYIRDKVNNPMKYPLPEVVVIHKDQQILDDVLRLEKYIKEELNVKTVTTSTDKQKYGVALRADMNFKLLGARLKGDVKKVQQKVAELTDVEIQEMLQAGSINILGHTIDASELNVKYSFSGEKAEELSSKYEAHADANVLILLDITPSQDMLDEGMAREVINRMQKLRKKANLVPTDEVTVWYEVKDGDLARIITSFTEYIETATKTPCKPLSEKNSTDVIIEEVADVKKTDLKLVITRGFCAGWAMTASTVESEVPAAQGGLTCPWVNIILDGTPRFANNSCSATLLLENPQNSPVVKSCKDILLEAQNIFGFPLKHAKLHIERKQIDLEKTSVKNLVGKTIVVTSAPNKVPVGTSAVKPYSRFVNVEGNGKKASVLLENPCGDGIMTVPIFVKFVMKVLGLKSKPRLFTDPEKKKELQLNGTSLTKLQGSTVYV</sequence>
<evidence type="ECO:0000313" key="22">
    <source>
        <dbReference type="EMBL" id="ROT63244.1"/>
    </source>
</evidence>
<dbReference type="PROSITE" id="PS00178">
    <property type="entry name" value="AA_TRNA_LIGASE_I"/>
    <property type="match status" value="1"/>
</dbReference>
<evidence type="ECO:0000256" key="13">
    <source>
        <dbReference type="ARBA" id="ARBA00032665"/>
    </source>
</evidence>
<dbReference type="FunFam" id="1.10.730.10:FF:000004">
    <property type="entry name" value="Isoleucyl-tRNA synthetase, cytoplasmic"/>
    <property type="match status" value="1"/>
</dbReference>
<evidence type="ECO:0000256" key="8">
    <source>
        <dbReference type="ARBA" id="ARBA00022741"/>
    </source>
</evidence>
<reference evidence="22 23" key="2">
    <citation type="submission" date="2019-01" db="EMBL/GenBank/DDBJ databases">
        <title>The decoding of complex shrimp genome reveals the adaptation for benthos swimmer, frequently molting mechanism and breeding impact on genome.</title>
        <authorList>
            <person name="Sun Y."/>
            <person name="Gao Y."/>
            <person name="Yu Y."/>
        </authorList>
    </citation>
    <scope>NUCLEOTIDE SEQUENCE [LARGE SCALE GENOMIC DNA]</scope>
    <source>
        <tissue evidence="22">Muscle</tissue>
    </source>
</reference>
<dbReference type="InterPro" id="IPR002301">
    <property type="entry name" value="Ile-tRNA-ligase"/>
</dbReference>
<dbReference type="Gene3D" id="3.90.740.10">
    <property type="entry name" value="Valyl/Leucyl/Isoleucyl-tRNA synthetase, editing domain"/>
    <property type="match status" value="1"/>
</dbReference>
<evidence type="ECO:0000313" key="23">
    <source>
        <dbReference type="Proteomes" id="UP000283509"/>
    </source>
</evidence>
<evidence type="ECO:0000256" key="12">
    <source>
        <dbReference type="ARBA" id="ARBA00023146"/>
    </source>
</evidence>
<dbReference type="PRINTS" id="PR00984">
    <property type="entry name" value="TRNASYNTHILE"/>
</dbReference>
<dbReference type="EMBL" id="QCYY01003471">
    <property type="protein sequence ID" value="ROT63244.1"/>
    <property type="molecule type" value="Genomic_DNA"/>
</dbReference>
<keyword evidence="12 17" id="KW-0030">Aminoacyl-tRNA synthetase</keyword>
<evidence type="ECO:0000256" key="2">
    <source>
        <dbReference type="ARBA" id="ARBA00004514"/>
    </source>
</evidence>
<comment type="caution">
    <text evidence="22">The sequence shown here is derived from an EMBL/GenBank/DDBJ whole genome shotgun (WGS) entry which is preliminary data.</text>
</comment>
<keyword evidence="7 17" id="KW-0436">Ligase</keyword>
<dbReference type="NCBIfam" id="TIGR00392">
    <property type="entry name" value="ileS"/>
    <property type="match status" value="1"/>
</dbReference>
<dbReference type="InterPro" id="IPR009080">
    <property type="entry name" value="tRNAsynth_Ia_anticodon-bd"/>
</dbReference>
<dbReference type="Proteomes" id="UP000283509">
    <property type="component" value="Unassembled WGS sequence"/>
</dbReference>
<evidence type="ECO:0000259" key="20">
    <source>
        <dbReference type="Pfam" id="PF08264"/>
    </source>
</evidence>
<protein>
    <recommendedName>
        <fullName evidence="16">Isoleucine--tRNA ligase, cytoplasmic</fullName>
        <ecNumber evidence="4">6.1.1.5</ecNumber>
    </recommendedName>
    <alternativeName>
        <fullName evidence="13">Isoleucyl-tRNA synthetase</fullName>
    </alternativeName>
</protein>
<evidence type="ECO:0000256" key="5">
    <source>
        <dbReference type="ARBA" id="ARBA00022490"/>
    </source>
</evidence>
<dbReference type="GO" id="GO:0005524">
    <property type="term" value="F:ATP binding"/>
    <property type="evidence" value="ECO:0007669"/>
    <property type="project" value="UniProtKB-KW"/>
</dbReference>
<dbReference type="SUPFAM" id="SSF52374">
    <property type="entry name" value="Nucleotidylyl transferase"/>
    <property type="match status" value="1"/>
</dbReference>
<dbReference type="Pfam" id="PF23567">
    <property type="entry name" value="Ubiquitin_IARS1"/>
    <property type="match status" value="2"/>
</dbReference>
<dbReference type="InterPro" id="IPR014729">
    <property type="entry name" value="Rossmann-like_a/b/a_fold"/>
</dbReference>
<keyword evidence="23" id="KW-1185">Reference proteome</keyword>
<keyword evidence="11" id="KW-0007">Acetylation</keyword>
<evidence type="ECO:0000259" key="21">
    <source>
        <dbReference type="Pfam" id="PF23567"/>
    </source>
</evidence>
<keyword evidence="9 17" id="KW-0067">ATP-binding</keyword>
<dbReference type="InterPro" id="IPR023586">
    <property type="entry name" value="Ile-tRNA-ligase_type2"/>
</dbReference>
<evidence type="ECO:0000256" key="4">
    <source>
        <dbReference type="ARBA" id="ARBA00013165"/>
    </source>
</evidence>
<dbReference type="HAMAP" id="MF_02003">
    <property type="entry name" value="Ile_tRNA_synth_type2"/>
    <property type="match status" value="1"/>
</dbReference>
<dbReference type="Pfam" id="PF19302">
    <property type="entry name" value="DUF5915"/>
    <property type="match status" value="1"/>
</dbReference>
<dbReference type="InterPro" id="IPR057033">
    <property type="entry name" value="Ubiquitin_IARS1"/>
</dbReference>
<comment type="catalytic activity">
    <reaction evidence="14">
        <text>tRNA(Ile) + L-isoleucine + ATP = L-isoleucyl-tRNA(Ile) + AMP + diphosphate</text>
        <dbReference type="Rhea" id="RHEA:11060"/>
        <dbReference type="Rhea" id="RHEA-COMP:9666"/>
        <dbReference type="Rhea" id="RHEA-COMP:9695"/>
        <dbReference type="ChEBI" id="CHEBI:30616"/>
        <dbReference type="ChEBI" id="CHEBI:33019"/>
        <dbReference type="ChEBI" id="CHEBI:58045"/>
        <dbReference type="ChEBI" id="CHEBI:78442"/>
        <dbReference type="ChEBI" id="CHEBI:78528"/>
        <dbReference type="ChEBI" id="CHEBI:456215"/>
        <dbReference type="EC" id="6.1.1.5"/>
    </reaction>
</comment>
<dbReference type="GO" id="GO:0017101">
    <property type="term" value="C:aminoacyl-tRNA synthetase multienzyme complex"/>
    <property type="evidence" value="ECO:0007669"/>
    <property type="project" value="UniProtKB-ARBA"/>
</dbReference>
<evidence type="ECO:0000256" key="15">
    <source>
        <dbReference type="ARBA" id="ARBA00063494"/>
    </source>
</evidence>
<dbReference type="Gene3D" id="1.10.730.10">
    <property type="entry name" value="Isoleucyl-tRNA Synthetase, Domain 1"/>
    <property type="match status" value="1"/>
</dbReference>
<name>A0A3R7NPF7_PENVA</name>
<evidence type="ECO:0000256" key="16">
    <source>
        <dbReference type="ARBA" id="ARBA00069879"/>
    </source>
</evidence>
<feature type="region of interest" description="Disordered" evidence="18">
    <location>
        <begin position="25"/>
        <end position="48"/>
    </location>
</feature>
<feature type="domain" description="Isoleucine--tRNA ligase cytoplasmic ubiquitin-like" evidence="21">
    <location>
        <begin position="1189"/>
        <end position="1276"/>
    </location>
</feature>
<dbReference type="SUPFAM" id="SSF47323">
    <property type="entry name" value="Anticodon-binding domain of a subclass of class I aminoacyl-tRNA synthetases"/>
    <property type="match status" value="1"/>
</dbReference>
<dbReference type="STRING" id="6689.A0A3R7NPF7"/>
<dbReference type="GO" id="GO:0006428">
    <property type="term" value="P:isoleucyl-tRNA aminoacylation"/>
    <property type="evidence" value="ECO:0007669"/>
    <property type="project" value="InterPro"/>
</dbReference>
<comment type="subunit">
    <text evidence="15">Part of a multisubunit complex that groups tRNA ligases for Arg (RARS1), Asp (DARS1), Gln (QARS1), Ile (IARS1), Leu (LARS1), Lys (KARS1), Met (MARS1) the bifunctional ligase for Glu and Pro (EPRS1) and the auxiliary subunits AIMP1/p43, AIMP2/p38 and EEF1E1/p18.</text>
</comment>
<proteinExistence type="inferred from homology"/>
<dbReference type="InterPro" id="IPR001412">
    <property type="entry name" value="aa-tRNA-synth_I_CS"/>
</dbReference>
<keyword evidence="5" id="KW-0963">Cytoplasm</keyword>
<dbReference type="CDD" id="cd00818">
    <property type="entry name" value="IleRS_core"/>
    <property type="match status" value="1"/>
</dbReference>
<evidence type="ECO:0000256" key="9">
    <source>
        <dbReference type="ARBA" id="ARBA00022840"/>
    </source>
</evidence>
<keyword evidence="8 17" id="KW-0547">Nucleotide-binding</keyword>
<gene>
    <name evidence="22" type="ORF">C7M84_018898</name>
</gene>
<evidence type="ECO:0000256" key="6">
    <source>
        <dbReference type="ARBA" id="ARBA00022553"/>
    </source>
</evidence>
<feature type="domain" description="Aminoacyl-tRNA synthetase class Ia" evidence="19">
    <location>
        <begin position="109"/>
        <end position="732"/>
    </location>
</feature>
<evidence type="ECO:0000256" key="11">
    <source>
        <dbReference type="ARBA" id="ARBA00022990"/>
    </source>
</evidence>
<dbReference type="InterPro" id="IPR013155">
    <property type="entry name" value="M/V/L/I-tRNA-synth_anticd-bd"/>
</dbReference>
<dbReference type="InterPro" id="IPR033709">
    <property type="entry name" value="Anticodon_Ile_ABEc"/>
</dbReference>